<gene>
    <name evidence="2" type="ORF">CYMTET_37432</name>
</gene>
<feature type="domain" description="BZIP" evidence="1">
    <location>
        <begin position="177"/>
        <end position="192"/>
    </location>
</feature>
<reference evidence="2 3" key="1">
    <citation type="journal article" date="2015" name="Genome Biol. Evol.">
        <title>Comparative Genomics of a Bacterivorous Green Alga Reveals Evolutionary Causalities and Consequences of Phago-Mixotrophic Mode of Nutrition.</title>
        <authorList>
            <person name="Burns J.A."/>
            <person name="Paasch A."/>
            <person name="Narechania A."/>
            <person name="Kim E."/>
        </authorList>
    </citation>
    <scope>NUCLEOTIDE SEQUENCE [LARGE SCALE GENOMIC DNA]</scope>
    <source>
        <strain evidence="2 3">PLY_AMNH</strain>
    </source>
</reference>
<name>A0AAE0CDZ3_9CHLO</name>
<keyword evidence="3" id="KW-1185">Reference proteome</keyword>
<dbReference type="InterPro" id="IPR004827">
    <property type="entry name" value="bZIP"/>
</dbReference>
<dbReference type="Proteomes" id="UP001190700">
    <property type="component" value="Unassembled WGS sequence"/>
</dbReference>
<evidence type="ECO:0000313" key="3">
    <source>
        <dbReference type="Proteomes" id="UP001190700"/>
    </source>
</evidence>
<dbReference type="Gene3D" id="1.20.5.170">
    <property type="match status" value="1"/>
</dbReference>
<dbReference type="PROSITE" id="PS00036">
    <property type="entry name" value="BZIP_BASIC"/>
    <property type="match status" value="1"/>
</dbReference>
<dbReference type="AlphaFoldDB" id="A0AAE0CDZ3"/>
<comment type="caution">
    <text evidence="2">The sequence shown here is derived from an EMBL/GenBank/DDBJ whole genome shotgun (WGS) entry which is preliminary data.</text>
</comment>
<dbReference type="InterPro" id="IPR046347">
    <property type="entry name" value="bZIP_sf"/>
</dbReference>
<dbReference type="CDD" id="cd14686">
    <property type="entry name" value="bZIP"/>
    <property type="match status" value="1"/>
</dbReference>
<sequence length="298" mass="31850">MEDLPNAPLPLKLPRTAIEQSTHDIRRSSCFMRGPGILAGAERLQPPDASSPMETLAERLLSGRLSGDLAAMETPEELPFNDKDLVELRSICWESLDQNSPPPEAVALIPPDEMTDDVRSSRASSATSAIMTEPGGTALAAAGTGLDPFANMAPALAGPAASLKWFAADDVSTPKTKRKMQNRAASARFRERARQRATELEICKEQTEKHQKENEMLKEELAAALVCARHSHFGGLSLSPSSCPAGPGHFIHPASLAELLTPSSSGCPPSALPLQLYLWSPTLDPPASSQCLSLAELL</sequence>
<evidence type="ECO:0000259" key="1">
    <source>
        <dbReference type="PROSITE" id="PS00036"/>
    </source>
</evidence>
<dbReference type="EMBL" id="LGRX02024854">
    <property type="protein sequence ID" value="KAK3253318.1"/>
    <property type="molecule type" value="Genomic_DNA"/>
</dbReference>
<dbReference type="Pfam" id="PF07716">
    <property type="entry name" value="bZIP_2"/>
    <property type="match status" value="1"/>
</dbReference>
<protein>
    <recommendedName>
        <fullName evidence="1">BZIP domain-containing protein</fullName>
    </recommendedName>
</protein>
<proteinExistence type="predicted"/>
<accession>A0AAE0CDZ3</accession>
<evidence type="ECO:0000313" key="2">
    <source>
        <dbReference type="EMBL" id="KAK3253318.1"/>
    </source>
</evidence>
<dbReference type="GO" id="GO:0003700">
    <property type="term" value="F:DNA-binding transcription factor activity"/>
    <property type="evidence" value="ECO:0007669"/>
    <property type="project" value="InterPro"/>
</dbReference>
<dbReference type="SUPFAM" id="SSF57959">
    <property type="entry name" value="Leucine zipper domain"/>
    <property type="match status" value="1"/>
</dbReference>
<organism evidence="2 3">
    <name type="scientific">Cymbomonas tetramitiformis</name>
    <dbReference type="NCBI Taxonomy" id="36881"/>
    <lineage>
        <taxon>Eukaryota</taxon>
        <taxon>Viridiplantae</taxon>
        <taxon>Chlorophyta</taxon>
        <taxon>Pyramimonadophyceae</taxon>
        <taxon>Pyramimonadales</taxon>
        <taxon>Pyramimonadaceae</taxon>
        <taxon>Cymbomonas</taxon>
    </lineage>
</organism>